<keyword evidence="2 4" id="KW-0479">Metal-binding</keyword>
<gene>
    <name evidence="8" type="ORF">HUG17_8745</name>
</gene>
<keyword evidence="1" id="KW-0677">Repeat</keyword>
<feature type="repeat" description="RCC1" evidence="5">
    <location>
        <begin position="148"/>
        <end position="197"/>
    </location>
</feature>
<keyword evidence="3" id="KW-0862">Zinc</keyword>
<dbReference type="Gene3D" id="3.30.40.10">
    <property type="entry name" value="Zinc/RING finger domain, C3HC4 (zinc finger)"/>
    <property type="match status" value="1"/>
</dbReference>
<keyword evidence="2 4" id="KW-0863">Zinc-finger</keyword>
<organism evidence="8">
    <name type="scientific">Dermatophagoides farinae</name>
    <name type="common">American house dust mite</name>
    <dbReference type="NCBI Taxonomy" id="6954"/>
    <lineage>
        <taxon>Eukaryota</taxon>
        <taxon>Metazoa</taxon>
        <taxon>Ecdysozoa</taxon>
        <taxon>Arthropoda</taxon>
        <taxon>Chelicerata</taxon>
        <taxon>Arachnida</taxon>
        <taxon>Acari</taxon>
        <taxon>Acariformes</taxon>
        <taxon>Sarcoptiformes</taxon>
        <taxon>Astigmata</taxon>
        <taxon>Psoroptidia</taxon>
        <taxon>Analgoidea</taxon>
        <taxon>Pyroglyphidae</taxon>
        <taxon>Dermatophagoidinae</taxon>
        <taxon>Dermatophagoides</taxon>
    </lineage>
</organism>
<dbReference type="GO" id="GO:0008270">
    <property type="term" value="F:zinc ion binding"/>
    <property type="evidence" value="ECO:0007669"/>
    <property type="project" value="UniProtKB-KW"/>
</dbReference>
<feature type="region of interest" description="Disordered" evidence="6">
    <location>
        <begin position="345"/>
        <end position="366"/>
    </location>
</feature>
<dbReference type="PROSITE" id="PS50089">
    <property type="entry name" value="ZF_RING_2"/>
    <property type="match status" value="1"/>
</dbReference>
<dbReference type="Gene3D" id="2.130.10.30">
    <property type="entry name" value="Regulator of chromosome condensation 1/beta-lactamase-inhibitor protein II"/>
    <property type="match status" value="1"/>
</dbReference>
<feature type="compositionally biased region" description="Low complexity" evidence="6">
    <location>
        <begin position="346"/>
        <end position="366"/>
    </location>
</feature>
<name>A0A9D4SDC6_DERFA</name>
<evidence type="ECO:0000256" key="1">
    <source>
        <dbReference type="ARBA" id="ARBA00022737"/>
    </source>
</evidence>
<evidence type="ECO:0000256" key="3">
    <source>
        <dbReference type="ARBA" id="ARBA00022833"/>
    </source>
</evidence>
<evidence type="ECO:0000259" key="7">
    <source>
        <dbReference type="PROSITE" id="PS50089"/>
    </source>
</evidence>
<sequence length="430" mass="49125">MDVRQSRISKYYSSSLDQWNRKLFDRLTNRNFRQSVRYVIFLHLNDSFIIITKNWRTFVYGPQVCAWLGLPHENSLVNEILELRYTELKQVDYGDKFFVVLTANGSVCMASRKSEEWRTYRQLQWISNQNYRMISCGLNHILLLREDGKLFTMGDNRFGQLGRNDIYSSFIHMIDTGLSHVERIACGSNFSIAITSDEAYSWGLNNCGQLGIENVRIQFAPAKMFNYDGRVVNIVAGASNIWFLMGTGNVHQFGHVGGREVFTVIKRKISITNIEAIACEKFGNFAIFFKSNGESYVLGRKNLHNYSEPKLNFKVLKTFDDVYQDFTQTPHSFIPTFLNNTQLQQSNGTNGSTVPTTSTSTSPAAATTSKNISINNNNDRSLCSICLDRERQIVFFPCCHLTSCSQCSTQIDDCPICRKNIDGHLRVYLS</sequence>
<evidence type="ECO:0000256" key="2">
    <source>
        <dbReference type="ARBA" id="ARBA00022771"/>
    </source>
</evidence>
<reference evidence="8" key="2">
    <citation type="journal article" date="2021" name="World Allergy Organ. J.">
        <title>Chromosome-level assembly of Dermatophagoides farinae genome and transcriptome reveals two novel allergens Der f 37 and Der f 39.</title>
        <authorList>
            <person name="Chen J."/>
            <person name="Cai Z."/>
            <person name="Fan D."/>
            <person name="Hu J."/>
            <person name="Hou Y."/>
            <person name="He Y."/>
            <person name="Zhang Z."/>
            <person name="Zhao Z."/>
            <person name="Gao P."/>
            <person name="Hu W."/>
            <person name="Sun J."/>
            <person name="Li J."/>
            <person name="Ji K."/>
        </authorList>
    </citation>
    <scope>NUCLEOTIDE SEQUENCE</scope>
    <source>
        <strain evidence="8">JKM2019</strain>
    </source>
</reference>
<dbReference type="AlphaFoldDB" id="A0A9D4SDC6"/>
<dbReference type="InterPro" id="IPR009091">
    <property type="entry name" value="RCC1/BLIP-II"/>
</dbReference>
<accession>A0A9D4SDC6</accession>
<feature type="repeat" description="RCC1" evidence="5">
    <location>
        <begin position="197"/>
        <end position="247"/>
    </location>
</feature>
<feature type="domain" description="RING-type" evidence="7">
    <location>
        <begin position="383"/>
        <end position="418"/>
    </location>
</feature>
<protein>
    <recommendedName>
        <fullName evidence="7">RING-type domain-containing protein</fullName>
    </recommendedName>
</protein>
<dbReference type="SMART" id="SM00184">
    <property type="entry name" value="RING"/>
    <property type="match status" value="1"/>
</dbReference>
<reference evidence="8" key="1">
    <citation type="submission" date="2020-06" db="EMBL/GenBank/DDBJ databases">
        <authorList>
            <person name="Ji K."/>
            <person name="Li J."/>
        </authorList>
    </citation>
    <scope>NUCLEOTIDE SEQUENCE</scope>
    <source>
        <strain evidence="8">JKM2019</strain>
        <tissue evidence="8">Whole body</tissue>
    </source>
</reference>
<proteinExistence type="predicted"/>
<dbReference type="SUPFAM" id="SSF50985">
    <property type="entry name" value="RCC1/BLIP-II"/>
    <property type="match status" value="1"/>
</dbReference>
<dbReference type="InterPro" id="IPR013083">
    <property type="entry name" value="Znf_RING/FYVE/PHD"/>
</dbReference>
<dbReference type="Proteomes" id="UP000828236">
    <property type="component" value="Unassembled WGS sequence"/>
</dbReference>
<dbReference type="PROSITE" id="PS50012">
    <property type="entry name" value="RCC1_3"/>
    <property type="match status" value="2"/>
</dbReference>
<dbReference type="EMBL" id="SDOV01000008">
    <property type="protein sequence ID" value="KAH7637641.1"/>
    <property type="molecule type" value="Genomic_DNA"/>
</dbReference>
<evidence type="ECO:0000313" key="8">
    <source>
        <dbReference type="EMBL" id="KAH7637641.1"/>
    </source>
</evidence>
<dbReference type="OrthoDB" id="6498074at2759"/>
<evidence type="ECO:0000256" key="5">
    <source>
        <dbReference type="PROSITE-ProRule" id="PRU00235"/>
    </source>
</evidence>
<evidence type="ECO:0000256" key="4">
    <source>
        <dbReference type="PROSITE-ProRule" id="PRU00175"/>
    </source>
</evidence>
<dbReference type="InterPro" id="IPR051625">
    <property type="entry name" value="Signaling_Regulatory_Domain"/>
</dbReference>
<dbReference type="CDD" id="cd16510">
    <property type="entry name" value="RING-HC_IAPs"/>
    <property type="match status" value="1"/>
</dbReference>
<dbReference type="InterPro" id="IPR000408">
    <property type="entry name" value="Reg_chr_condens"/>
</dbReference>
<dbReference type="Pfam" id="PF13920">
    <property type="entry name" value="zf-C3HC4_3"/>
    <property type="match status" value="1"/>
</dbReference>
<dbReference type="PROSITE" id="PS00626">
    <property type="entry name" value="RCC1_2"/>
    <property type="match status" value="1"/>
</dbReference>
<dbReference type="Pfam" id="PF13540">
    <property type="entry name" value="RCC1_2"/>
    <property type="match status" value="2"/>
</dbReference>
<dbReference type="InterPro" id="IPR001841">
    <property type="entry name" value="Znf_RING"/>
</dbReference>
<dbReference type="SUPFAM" id="SSF57850">
    <property type="entry name" value="RING/U-box"/>
    <property type="match status" value="1"/>
</dbReference>
<dbReference type="PANTHER" id="PTHR22872">
    <property type="entry name" value="BTK-BINDING PROTEIN-RELATED"/>
    <property type="match status" value="1"/>
</dbReference>
<comment type="caution">
    <text evidence="8">The sequence shown here is derived from an EMBL/GenBank/DDBJ whole genome shotgun (WGS) entry which is preliminary data.</text>
</comment>
<evidence type="ECO:0000256" key="6">
    <source>
        <dbReference type="SAM" id="MobiDB-lite"/>
    </source>
</evidence>